<comment type="caution">
    <text evidence="7">The sequence shown here is derived from an EMBL/GenBank/DDBJ whole genome shotgun (WGS) entry which is preliminary data.</text>
</comment>
<dbReference type="PANTHER" id="PTHR32196:SF15">
    <property type="entry name" value="SUGAR ABC TRANSPORTER PERMEASE PROTEIN"/>
    <property type="match status" value="1"/>
</dbReference>
<proteinExistence type="predicted"/>
<comment type="subcellular location">
    <subcellularLocation>
        <location evidence="1">Cell membrane</location>
        <topology evidence="1">Multi-pass membrane protein</topology>
    </subcellularLocation>
</comment>
<feature type="transmembrane region" description="Helical" evidence="6">
    <location>
        <begin position="238"/>
        <end position="255"/>
    </location>
</feature>
<evidence type="ECO:0000256" key="2">
    <source>
        <dbReference type="ARBA" id="ARBA00022475"/>
    </source>
</evidence>
<evidence type="ECO:0000256" key="6">
    <source>
        <dbReference type="SAM" id="Phobius"/>
    </source>
</evidence>
<dbReference type="AlphaFoldDB" id="A0A6N7XKX4"/>
<dbReference type="InterPro" id="IPR001851">
    <property type="entry name" value="ABC_transp_permease"/>
</dbReference>
<accession>A0A6N7XKX4</accession>
<keyword evidence="8" id="KW-1185">Reference proteome</keyword>
<protein>
    <submittedName>
        <fullName evidence="7">ABC transporter permease</fullName>
    </submittedName>
</protein>
<name>A0A6N7XKX4_9FIRM</name>
<feature type="transmembrane region" description="Helical" evidence="6">
    <location>
        <begin position="187"/>
        <end position="207"/>
    </location>
</feature>
<feature type="transmembrane region" description="Helical" evidence="6">
    <location>
        <begin position="64"/>
        <end position="85"/>
    </location>
</feature>
<dbReference type="PANTHER" id="PTHR32196">
    <property type="entry name" value="ABC TRANSPORTER PERMEASE PROTEIN YPHD-RELATED-RELATED"/>
    <property type="match status" value="1"/>
</dbReference>
<feature type="transmembrane region" description="Helical" evidence="6">
    <location>
        <begin position="37"/>
        <end position="57"/>
    </location>
</feature>
<keyword evidence="4 6" id="KW-1133">Transmembrane helix</keyword>
<feature type="transmembrane region" description="Helical" evidence="6">
    <location>
        <begin position="291"/>
        <end position="312"/>
    </location>
</feature>
<feature type="transmembrane region" description="Helical" evidence="6">
    <location>
        <begin position="267"/>
        <end position="284"/>
    </location>
</feature>
<evidence type="ECO:0000313" key="8">
    <source>
        <dbReference type="Proteomes" id="UP000469523"/>
    </source>
</evidence>
<dbReference type="Proteomes" id="UP000469523">
    <property type="component" value="Unassembled WGS sequence"/>
</dbReference>
<evidence type="ECO:0000313" key="7">
    <source>
        <dbReference type="EMBL" id="MSU02689.1"/>
    </source>
</evidence>
<organism evidence="7 8">
    <name type="scientific">Tissierella pigra</name>
    <dbReference type="NCBI Taxonomy" id="2607614"/>
    <lineage>
        <taxon>Bacteria</taxon>
        <taxon>Bacillati</taxon>
        <taxon>Bacillota</taxon>
        <taxon>Tissierellia</taxon>
        <taxon>Tissierellales</taxon>
        <taxon>Tissierellaceae</taxon>
        <taxon>Tissierella</taxon>
    </lineage>
</organism>
<keyword evidence="2" id="KW-1003">Cell membrane</keyword>
<reference evidence="7 8" key="1">
    <citation type="submission" date="2019-09" db="EMBL/GenBank/DDBJ databases">
        <title>In-depth cultivation of the pig gut microbiome towards novel bacterial diversity and tailored functional studies.</title>
        <authorList>
            <person name="Wylensek D."/>
            <person name="Hitch T.C.A."/>
            <person name="Clavel T."/>
        </authorList>
    </citation>
    <scope>NUCLEOTIDE SEQUENCE [LARGE SCALE GENOMIC DNA]</scope>
    <source>
        <strain evidence="7 8">WCA3-693-APC-4?</strain>
    </source>
</reference>
<feature type="transmembrane region" description="Helical" evidence="6">
    <location>
        <begin position="91"/>
        <end position="115"/>
    </location>
</feature>
<keyword evidence="3 6" id="KW-0812">Transmembrane</keyword>
<dbReference type="EMBL" id="VUNQ01000040">
    <property type="protein sequence ID" value="MSU02689.1"/>
    <property type="molecule type" value="Genomic_DNA"/>
</dbReference>
<dbReference type="Pfam" id="PF02653">
    <property type="entry name" value="BPD_transp_2"/>
    <property type="match status" value="1"/>
</dbReference>
<evidence type="ECO:0000256" key="4">
    <source>
        <dbReference type="ARBA" id="ARBA00022989"/>
    </source>
</evidence>
<dbReference type="GO" id="GO:0005886">
    <property type="term" value="C:plasma membrane"/>
    <property type="evidence" value="ECO:0007669"/>
    <property type="project" value="UniProtKB-SubCell"/>
</dbReference>
<feature type="transmembrane region" description="Helical" evidence="6">
    <location>
        <begin position="12"/>
        <end position="31"/>
    </location>
</feature>
<dbReference type="RefSeq" id="WP_154441755.1">
    <property type="nucleotide sequence ID" value="NZ_VUNQ01000040.1"/>
</dbReference>
<evidence type="ECO:0000256" key="5">
    <source>
        <dbReference type="ARBA" id="ARBA00023136"/>
    </source>
</evidence>
<feature type="transmembrane region" description="Helical" evidence="6">
    <location>
        <begin position="127"/>
        <end position="146"/>
    </location>
</feature>
<keyword evidence="5 6" id="KW-0472">Membrane</keyword>
<dbReference type="GO" id="GO:0022857">
    <property type="term" value="F:transmembrane transporter activity"/>
    <property type="evidence" value="ECO:0007669"/>
    <property type="project" value="InterPro"/>
</dbReference>
<feature type="transmembrane region" description="Helical" evidence="6">
    <location>
        <begin position="318"/>
        <end position="337"/>
    </location>
</feature>
<evidence type="ECO:0000256" key="3">
    <source>
        <dbReference type="ARBA" id="ARBA00022692"/>
    </source>
</evidence>
<sequence length="345" mass="36791">MDIKKIYEKIGFPRLIISTFLIILLITAATLKLPMSGIWQDIFTRFGMNAILVLAMVPSIQSGIGINFNLPLGVIFGLIGALISIELGLTGFASLFVALIVAIPLAIIGGYLYGLMLNKVKGQEMTVGNYFGYSIVSFMCIFWLVAPFKNPELTWAMGGSGLRVTLSMESSMGGVLDKFLAFKIGNVVFPTGLILTFILLASIVWVFSKSKKGTAMIVAGSSEAFAASNGVNVDKQRIIGIVLSTVLAAIGIIIYSQSFGFLQLYNAPLYVALPAAASILIGGATLQKAKIIHVIIGTFLFQGLLVVALPVINILSEGSMAEIIRIIISNGIILYALTRKAGEAA</sequence>
<gene>
    <name evidence="7" type="ORF">FYJ83_14605</name>
</gene>
<evidence type="ECO:0000256" key="1">
    <source>
        <dbReference type="ARBA" id="ARBA00004651"/>
    </source>
</evidence>